<dbReference type="InterPro" id="IPR023152">
    <property type="entry name" value="RasGAP_CS"/>
</dbReference>
<dbReference type="PROSITE" id="PS50003">
    <property type="entry name" value="PH_DOMAIN"/>
    <property type="match status" value="1"/>
</dbReference>
<dbReference type="SUPFAM" id="SSF50729">
    <property type="entry name" value="PH domain-like"/>
    <property type="match status" value="1"/>
</dbReference>
<evidence type="ECO:0000259" key="7">
    <source>
        <dbReference type="PROSITE" id="PS50018"/>
    </source>
</evidence>
<dbReference type="Pfam" id="PF00168">
    <property type="entry name" value="C2"/>
    <property type="match status" value="1"/>
</dbReference>
<feature type="compositionally biased region" description="Polar residues" evidence="4">
    <location>
        <begin position="680"/>
        <end position="694"/>
    </location>
</feature>
<evidence type="ECO:0000256" key="4">
    <source>
        <dbReference type="SAM" id="MobiDB-lite"/>
    </source>
</evidence>
<feature type="compositionally biased region" description="Low complexity" evidence="4">
    <location>
        <begin position="70"/>
        <end position="85"/>
    </location>
</feature>
<dbReference type="Pfam" id="PF12004">
    <property type="entry name" value="DAB2P_C"/>
    <property type="match status" value="2"/>
</dbReference>
<feature type="coiled-coil region" evidence="3">
    <location>
        <begin position="822"/>
        <end position="881"/>
    </location>
</feature>
<dbReference type="Gene3D" id="1.10.506.10">
    <property type="entry name" value="GTPase Activation - p120gap, domain 1"/>
    <property type="match status" value="2"/>
</dbReference>
<name>A0A9F2RBC7_PYTBI</name>
<evidence type="ECO:0000256" key="3">
    <source>
        <dbReference type="SAM" id="Coils"/>
    </source>
</evidence>
<gene>
    <name evidence="9" type="primary">DAB2IP</name>
</gene>
<dbReference type="SUPFAM" id="SSF49562">
    <property type="entry name" value="C2 domain (Calcium/lipid-binding domain, CaLB)"/>
    <property type="match status" value="1"/>
</dbReference>
<evidence type="ECO:0000256" key="1">
    <source>
        <dbReference type="ARBA" id="ARBA00022468"/>
    </source>
</evidence>
<dbReference type="Pfam" id="PF00616">
    <property type="entry name" value="RasGAP"/>
    <property type="match status" value="2"/>
</dbReference>
<feature type="compositionally biased region" description="Polar residues" evidence="4">
    <location>
        <begin position="748"/>
        <end position="767"/>
    </location>
</feature>
<dbReference type="GeneID" id="103058972"/>
<dbReference type="FunFam" id="1.10.506.10:FF:000001">
    <property type="entry name" value="Ras GTPase-activating protein nGAP isoform 2"/>
    <property type="match status" value="1"/>
</dbReference>
<evidence type="ECO:0000313" key="9">
    <source>
        <dbReference type="RefSeq" id="XP_007441362.2"/>
    </source>
</evidence>
<dbReference type="KEGG" id="pbi:103058972"/>
<feature type="domain" description="PH" evidence="5">
    <location>
        <begin position="131"/>
        <end position="165"/>
    </location>
</feature>
<dbReference type="CDD" id="cd05136">
    <property type="entry name" value="RasGAP_DAB2IP"/>
    <property type="match status" value="1"/>
</dbReference>
<accession>A0A9F2RBC7</accession>
<keyword evidence="8" id="KW-1185">Reference proteome</keyword>
<dbReference type="PANTHER" id="PTHR10194:SF26">
    <property type="entry name" value="DISABLED HOMOLOG 2-INTERACTING PROTEIN"/>
    <property type="match status" value="1"/>
</dbReference>
<dbReference type="Gene3D" id="2.60.40.150">
    <property type="entry name" value="C2 domain"/>
    <property type="match status" value="1"/>
</dbReference>
<dbReference type="PANTHER" id="PTHR10194">
    <property type="entry name" value="RAS GTPASE-ACTIVATING PROTEINS"/>
    <property type="match status" value="1"/>
</dbReference>
<organism evidence="8 9">
    <name type="scientific">Python bivittatus</name>
    <name type="common">Burmese python</name>
    <name type="synonym">Python molurus bivittatus</name>
    <dbReference type="NCBI Taxonomy" id="176946"/>
    <lineage>
        <taxon>Eukaryota</taxon>
        <taxon>Metazoa</taxon>
        <taxon>Chordata</taxon>
        <taxon>Craniata</taxon>
        <taxon>Vertebrata</taxon>
        <taxon>Euteleostomi</taxon>
        <taxon>Lepidosauria</taxon>
        <taxon>Squamata</taxon>
        <taxon>Bifurcata</taxon>
        <taxon>Unidentata</taxon>
        <taxon>Episquamata</taxon>
        <taxon>Toxicofera</taxon>
        <taxon>Serpentes</taxon>
        <taxon>Henophidia</taxon>
        <taxon>Pythonidae</taxon>
        <taxon>Python</taxon>
    </lineage>
</organism>
<evidence type="ECO:0000259" key="5">
    <source>
        <dbReference type="PROSITE" id="PS50003"/>
    </source>
</evidence>
<dbReference type="CTD" id="153090"/>
<feature type="region of interest" description="Disordered" evidence="4">
    <location>
        <begin position="66"/>
        <end position="102"/>
    </location>
</feature>
<dbReference type="PROSITE" id="PS00509">
    <property type="entry name" value="RAS_GTPASE_ACTIV_1"/>
    <property type="match status" value="1"/>
</dbReference>
<dbReference type="OMA" id="RKCEAIN"/>
<evidence type="ECO:0000256" key="2">
    <source>
        <dbReference type="ARBA" id="ARBA00022553"/>
    </source>
</evidence>
<dbReference type="OrthoDB" id="5572587at2759"/>
<dbReference type="InterPro" id="IPR011993">
    <property type="entry name" value="PH-like_dom_sf"/>
</dbReference>
<keyword evidence="1" id="KW-0343">GTPase activation</keyword>
<keyword evidence="3" id="KW-0175">Coiled coil</keyword>
<dbReference type="Gene3D" id="2.30.29.30">
    <property type="entry name" value="Pleckstrin-homology domain (PH domain)/Phosphotyrosine-binding domain (PTB)"/>
    <property type="match status" value="1"/>
</dbReference>
<feature type="domain" description="C2" evidence="6">
    <location>
        <begin position="156"/>
        <end position="274"/>
    </location>
</feature>
<dbReference type="InterPro" id="IPR057606">
    <property type="entry name" value="SynGAP1-like_PH"/>
</dbReference>
<dbReference type="InterPro" id="IPR039360">
    <property type="entry name" value="Ras_GTPase"/>
</dbReference>
<dbReference type="RefSeq" id="XP_007441362.2">
    <property type="nucleotide sequence ID" value="XM_007441300.3"/>
</dbReference>
<dbReference type="InterPro" id="IPR021887">
    <property type="entry name" value="DAB2P_C"/>
</dbReference>
<dbReference type="SUPFAM" id="SSF48350">
    <property type="entry name" value="GTPase activation domain, GAP"/>
    <property type="match status" value="1"/>
</dbReference>
<dbReference type="GO" id="GO:0005096">
    <property type="term" value="F:GTPase activator activity"/>
    <property type="evidence" value="ECO:0007669"/>
    <property type="project" value="UniProtKB-KW"/>
</dbReference>
<protein>
    <submittedName>
        <fullName evidence="9">Disabled homolog 2-interacting protein</fullName>
    </submittedName>
</protein>
<dbReference type="InterPro" id="IPR001936">
    <property type="entry name" value="RasGAP_dom"/>
</dbReference>
<dbReference type="SMART" id="SM00323">
    <property type="entry name" value="RasGAP"/>
    <property type="match status" value="1"/>
</dbReference>
<dbReference type="SMART" id="SM00239">
    <property type="entry name" value="C2"/>
    <property type="match status" value="1"/>
</dbReference>
<feature type="region of interest" description="Disordered" evidence="4">
    <location>
        <begin position="939"/>
        <end position="969"/>
    </location>
</feature>
<dbReference type="InterPro" id="IPR008936">
    <property type="entry name" value="Rho_GTPase_activation_prot"/>
</dbReference>
<dbReference type="AlphaFoldDB" id="A0A9F2RBC7"/>
<dbReference type="InterPro" id="IPR000008">
    <property type="entry name" value="C2_dom"/>
</dbReference>
<feature type="region of interest" description="Disordered" evidence="4">
    <location>
        <begin position="680"/>
        <end position="703"/>
    </location>
</feature>
<dbReference type="InterPro" id="IPR035892">
    <property type="entry name" value="C2_domain_sf"/>
</dbReference>
<dbReference type="FunFam" id="2.60.40.150:FF:000010">
    <property type="entry name" value="Ras GTPase-activating protein nGAP isoform 2"/>
    <property type="match status" value="1"/>
</dbReference>
<reference evidence="9" key="1">
    <citation type="submission" date="2025-08" db="UniProtKB">
        <authorList>
            <consortium name="RefSeq"/>
        </authorList>
    </citation>
    <scope>IDENTIFICATION</scope>
    <source>
        <tissue evidence="9">Liver</tissue>
    </source>
</reference>
<keyword evidence="2" id="KW-0597">Phosphoprotein</keyword>
<feature type="region of interest" description="Disordered" evidence="4">
    <location>
        <begin position="716"/>
        <end position="778"/>
    </location>
</feature>
<dbReference type="CDD" id="cd04013">
    <property type="entry name" value="C2_SynGAP_like"/>
    <property type="match status" value="1"/>
</dbReference>
<feature type="coiled-coil region" evidence="3">
    <location>
        <begin position="911"/>
        <end position="938"/>
    </location>
</feature>
<evidence type="ECO:0000259" key="6">
    <source>
        <dbReference type="PROSITE" id="PS50004"/>
    </source>
</evidence>
<dbReference type="InterPro" id="IPR001849">
    <property type="entry name" value="PH_domain"/>
</dbReference>
<dbReference type="PROSITE" id="PS50004">
    <property type="entry name" value="C2"/>
    <property type="match status" value="1"/>
</dbReference>
<sequence length="969" mass="108332">MRVIYPFIEENKSWRQLLPCCELSAGPRRNRSARFRGGLGTVKWGKRSAAPRLLATVACAGGSWRPLQTPRAGGSAQASSSPPRSHLMPRLKESRSHESLLSPGSAVEALDLSMEEEVVIKPVHSSILGQDFCFEVTTSSGSKCFSCRSAAERDKWMENLRRAVHPNKDNSRRVENMLQLWIIEAKELPAKKRYLCELCLDEALYARTTCKLKTDNVFWGEHFEFNNLPPLRSIAIHLYKETDKKKKKDKTNFIGLVSIPAGSVTGRQFVEKWYPVVTPNPSKGKSGGPVIRIKSRYQSMSVLPMETYKEFAEYVTNSYMVLCSVLEPLLSVKNKEEMASALVHILQSTGKAKDFLTDLMMSEVDRCGENEHLIFRENTLATKAIEEYLKLVGQKYLQDALGEFIKALYESDENCEVDPSKCSSSDLLEHQSNLKMCCELAFCKIINSYCVFPRELKEVFASWRQECSSRGRPDISERLISASLFLRFLCPAIMSPSLFNLLQEYPDDRTARTLTLIAKVTQNLANFAKFGSKEEYMSFMNQFLEHEWTNMQRFLLEISNPETLSNTAGFEGYIDLGRELATLHSLLWEVVAQLDQSTATKLGPLQRLLRDVNAALSNPSCVQVSVTTDPTASTPGAGNGISVGLQKMVIENDLSGLIDFTRLPSPTPENKDLFFVTRSAGAQPSPARSSSYSEANEPDAQMANGSKSLSMVDLQDNRLLDGGGGGLGAAEVLPESHPPAGQAWGARPQQSGATGTATVRRSGQTPTTPAPSPVNPNALDRTAAWLLNMNVQFLEEEGAEPECKHRNRDELGQGEKQYQQDVAVLQDKLRLSAKKLEEYEARFRCQEESTQKLVLEYQARLEESEERLRRQQEDKEMQMKGIISRLMSVEEELKKDHAEMQAAVDSKQKIIDAQEKRIASLDAANARLMSALTQLKERYSTQTRNGISPTNPTKLQITESGEFRNSSSC</sequence>
<feature type="compositionally biased region" description="Polar residues" evidence="4">
    <location>
        <begin position="940"/>
        <end position="969"/>
    </location>
</feature>
<feature type="domain" description="Ras-GAP" evidence="7">
    <location>
        <begin position="334"/>
        <end position="526"/>
    </location>
</feature>
<proteinExistence type="predicted"/>
<dbReference type="Pfam" id="PF25321">
    <property type="entry name" value="PH_RASGAP"/>
    <property type="match status" value="1"/>
</dbReference>
<evidence type="ECO:0000313" key="8">
    <source>
        <dbReference type="Proteomes" id="UP000695026"/>
    </source>
</evidence>
<dbReference type="Proteomes" id="UP000695026">
    <property type="component" value="Unplaced"/>
</dbReference>
<dbReference type="PROSITE" id="PS50018">
    <property type="entry name" value="RAS_GTPASE_ACTIV_2"/>
    <property type="match status" value="1"/>
</dbReference>